<dbReference type="GeneID" id="96086463"/>
<dbReference type="EMBL" id="JBHGVX010000005">
    <property type="protein sequence ID" value="KAL1795917.1"/>
    <property type="molecule type" value="Genomic_DNA"/>
</dbReference>
<dbReference type="Pfam" id="PF05730">
    <property type="entry name" value="CFEM"/>
    <property type="match status" value="1"/>
</dbReference>
<dbReference type="InterPro" id="IPR049326">
    <property type="entry name" value="Rhodopsin_dom_fungi"/>
</dbReference>
<feature type="signal peptide" evidence="17">
    <location>
        <begin position="1"/>
        <end position="29"/>
    </location>
</feature>
<evidence type="ECO:0000256" key="15">
    <source>
        <dbReference type="SAM" id="MobiDB-lite"/>
    </source>
</evidence>
<evidence type="ECO:0000256" key="17">
    <source>
        <dbReference type="SAM" id="SignalP"/>
    </source>
</evidence>
<evidence type="ECO:0000256" key="3">
    <source>
        <dbReference type="ARBA" id="ARBA00004613"/>
    </source>
</evidence>
<feature type="compositionally biased region" description="Polar residues" evidence="15">
    <location>
        <begin position="349"/>
        <end position="360"/>
    </location>
</feature>
<dbReference type="InterPro" id="IPR052337">
    <property type="entry name" value="SAT4-like"/>
</dbReference>
<comment type="caution">
    <text evidence="19">The sequence shown here is derived from an EMBL/GenBank/DDBJ whole genome shotgun (WGS) entry which is preliminary data.</text>
</comment>
<evidence type="ECO:0000256" key="11">
    <source>
        <dbReference type="ARBA" id="ARBA00023157"/>
    </source>
</evidence>
<feature type="disulfide bond" evidence="14">
    <location>
        <begin position="37"/>
        <end position="70"/>
    </location>
</feature>
<evidence type="ECO:0000256" key="2">
    <source>
        <dbReference type="ARBA" id="ARBA00004589"/>
    </source>
</evidence>
<feature type="transmembrane region" description="Helical" evidence="16">
    <location>
        <begin position="114"/>
        <end position="133"/>
    </location>
</feature>
<feature type="compositionally biased region" description="Low complexity" evidence="15">
    <location>
        <begin position="361"/>
        <end position="370"/>
    </location>
</feature>
<evidence type="ECO:0000256" key="8">
    <source>
        <dbReference type="ARBA" id="ARBA00022729"/>
    </source>
</evidence>
<evidence type="ECO:0000256" key="10">
    <source>
        <dbReference type="ARBA" id="ARBA00023136"/>
    </source>
</evidence>
<evidence type="ECO:0000256" key="7">
    <source>
        <dbReference type="ARBA" id="ARBA00022692"/>
    </source>
</evidence>
<keyword evidence="5" id="KW-0964">Secreted</keyword>
<evidence type="ECO:0000313" key="19">
    <source>
        <dbReference type="EMBL" id="KAL1795917.1"/>
    </source>
</evidence>
<keyword evidence="8 17" id="KW-0732">Signal</keyword>
<dbReference type="SMART" id="SM00747">
    <property type="entry name" value="CFEM"/>
    <property type="match status" value="1"/>
</dbReference>
<keyword evidence="12" id="KW-0449">Lipoprotein</keyword>
<protein>
    <recommendedName>
        <fullName evidence="18">CFEM domain-containing protein</fullName>
    </recommendedName>
</protein>
<feature type="binding site" description="axial binding residue" evidence="14">
    <location>
        <position position="32"/>
    </location>
    <ligand>
        <name>heme</name>
        <dbReference type="ChEBI" id="CHEBI:30413"/>
    </ligand>
    <ligandPart>
        <name>Fe</name>
        <dbReference type="ChEBI" id="CHEBI:18248"/>
    </ligandPart>
</feature>
<feature type="transmembrane region" description="Helical" evidence="16">
    <location>
        <begin position="81"/>
        <end position="102"/>
    </location>
</feature>
<comment type="subcellular location">
    <subcellularLocation>
        <location evidence="2">Membrane</location>
        <topology evidence="2">Lipid-anchor</topology>
        <topology evidence="2">GPI-anchor</topology>
    </subcellularLocation>
    <subcellularLocation>
        <location evidence="1">Membrane</location>
        <topology evidence="1">Multi-pass membrane protein</topology>
    </subcellularLocation>
    <subcellularLocation>
        <location evidence="3">Secreted</location>
    </subcellularLocation>
</comment>
<feature type="disulfide bond" evidence="14">
    <location>
        <begin position="14"/>
        <end position="54"/>
    </location>
</feature>
<gene>
    <name evidence="19" type="ORF">ACET3X_006141</name>
</gene>
<evidence type="ECO:0000259" key="18">
    <source>
        <dbReference type="PROSITE" id="PS52012"/>
    </source>
</evidence>
<keyword evidence="14" id="KW-0408">Iron</keyword>
<evidence type="ECO:0000256" key="12">
    <source>
        <dbReference type="ARBA" id="ARBA00023288"/>
    </source>
</evidence>
<evidence type="ECO:0000256" key="16">
    <source>
        <dbReference type="SAM" id="Phobius"/>
    </source>
</evidence>
<keyword evidence="11 14" id="KW-1015">Disulfide bond</keyword>
<feature type="transmembrane region" description="Helical" evidence="16">
    <location>
        <begin position="153"/>
        <end position="180"/>
    </location>
</feature>
<feature type="transmembrane region" description="Helical" evidence="16">
    <location>
        <begin position="192"/>
        <end position="213"/>
    </location>
</feature>
<feature type="transmembrane region" description="Helical" evidence="16">
    <location>
        <begin position="269"/>
        <end position="290"/>
    </location>
</feature>
<keyword evidence="6" id="KW-0325">Glycoprotein</keyword>
<dbReference type="PANTHER" id="PTHR33048:SF131">
    <property type="entry name" value="INTEGRAL MEMBRANE PROTEIN"/>
    <property type="match status" value="1"/>
</dbReference>
<name>A0ABR3UI53_9PLEO</name>
<reference evidence="19 20" key="1">
    <citation type="submission" date="2024-09" db="EMBL/GenBank/DDBJ databases">
        <title>T2T genomes of carrot and Alternaria dauci and their utility for understanding host-pathogen interaction during carrot leaf blight disease.</title>
        <authorList>
            <person name="Liu W."/>
            <person name="Xu S."/>
            <person name="Ou C."/>
            <person name="Liu X."/>
            <person name="Zhuang F."/>
            <person name="Deng X.W."/>
        </authorList>
    </citation>
    <scope>NUCLEOTIDE SEQUENCE [LARGE SCALE GENOMIC DNA]</scope>
    <source>
        <strain evidence="19 20">A2016</strain>
    </source>
</reference>
<keyword evidence="20" id="KW-1185">Reference proteome</keyword>
<feature type="chain" id="PRO_5046736225" description="CFEM domain-containing protein" evidence="17">
    <location>
        <begin position="30"/>
        <end position="513"/>
    </location>
</feature>
<evidence type="ECO:0000256" key="13">
    <source>
        <dbReference type="ARBA" id="ARBA00038359"/>
    </source>
</evidence>
<feature type="domain" description="CFEM" evidence="18">
    <location>
        <begin position="1"/>
        <end position="97"/>
    </location>
</feature>
<accession>A0ABR3UI53</accession>
<evidence type="ECO:0000256" key="4">
    <source>
        <dbReference type="ARBA" id="ARBA00010031"/>
    </source>
</evidence>
<comment type="similarity">
    <text evidence="13">Belongs to the SAT4 family.</text>
</comment>
<evidence type="ECO:0000313" key="20">
    <source>
        <dbReference type="Proteomes" id="UP001578633"/>
    </source>
</evidence>
<dbReference type="RefSeq" id="XP_069306501.1">
    <property type="nucleotide sequence ID" value="XM_069452320.1"/>
</dbReference>
<organism evidence="19 20">
    <name type="scientific">Alternaria dauci</name>
    <dbReference type="NCBI Taxonomy" id="48095"/>
    <lineage>
        <taxon>Eukaryota</taxon>
        <taxon>Fungi</taxon>
        <taxon>Dikarya</taxon>
        <taxon>Ascomycota</taxon>
        <taxon>Pezizomycotina</taxon>
        <taxon>Dothideomycetes</taxon>
        <taxon>Pleosporomycetidae</taxon>
        <taxon>Pleosporales</taxon>
        <taxon>Pleosporineae</taxon>
        <taxon>Pleosporaceae</taxon>
        <taxon>Alternaria</taxon>
        <taxon>Alternaria sect. Porri</taxon>
    </lineage>
</organism>
<feature type="disulfide bond" evidence="14">
    <location>
        <begin position="28"/>
        <end position="35"/>
    </location>
</feature>
<keyword evidence="7 16" id="KW-0812">Transmembrane</keyword>
<sequence>MDKRELGIADIPACGLLCMISFLPASGCALDDAACICSNTDFTASVSTCMLANCTMQDSTETARVQADLCNLSKESQRVNIFMWTGIIYSIAVVSVCLRIAGKIVSKRLALDDYIVILAIILCALPVGCVLAMTKRGFGEHLWNLEDGALLPVLRYFFVCWSTYVIVLGLIKISLVLFYLEIFHSSSFRISAYVVLAAFIINSILIFFLTIFVCEPVEYFWNRDVKGKCSDLQTTAYANSASAIAQDVILLVLPLFFVRKLQMKRYRKIAVGFMFAIGTFGCIATVVRLHTLTKFKISVDPTWDYVPVTIWTELELAAGFLCVSLPSIRILMVKLLPKSVKEFFSHVTHPSKQSKQSNSDPQQALPLAQPSQKEWHQRSGCSWISLGADQSDPQYGSRKSIMSGRWPWVATSPLASHFSLHAQTSPRRLNSAISNYSDVGGILSQPPYGHQKNAIELRKVPGAQVRSHDRQSVLGDEVTALPTIGCLPERTYSHERMNSFKGLARVWSRDNPE</sequence>
<keyword evidence="10 16" id="KW-0472">Membrane</keyword>
<dbReference type="InterPro" id="IPR008427">
    <property type="entry name" value="Extracellular_membr_CFEM_dom"/>
</dbReference>
<dbReference type="Proteomes" id="UP001578633">
    <property type="component" value="Chromosome 5"/>
</dbReference>
<dbReference type="Pfam" id="PF20684">
    <property type="entry name" value="Fung_rhodopsin"/>
    <property type="match status" value="1"/>
</dbReference>
<dbReference type="PANTHER" id="PTHR33048">
    <property type="entry name" value="PTH11-LIKE INTEGRAL MEMBRANE PROTEIN (AFU_ORTHOLOGUE AFUA_5G11245)"/>
    <property type="match status" value="1"/>
</dbReference>
<evidence type="ECO:0000256" key="5">
    <source>
        <dbReference type="ARBA" id="ARBA00022525"/>
    </source>
</evidence>
<evidence type="ECO:0000256" key="1">
    <source>
        <dbReference type="ARBA" id="ARBA00004141"/>
    </source>
</evidence>
<proteinExistence type="inferred from homology"/>
<keyword evidence="14" id="KW-0349">Heme</keyword>
<evidence type="ECO:0000256" key="14">
    <source>
        <dbReference type="PROSITE-ProRule" id="PRU01356"/>
    </source>
</evidence>
<feature type="region of interest" description="Disordered" evidence="15">
    <location>
        <begin position="349"/>
        <end position="371"/>
    </location>
</feature>
<evidence type="ECO:0000256" key="9">
    <source>
        <dbReference type="ARBA" id="ARBA00022989"/>
    </source>
</evidence>
<keyword evidence="14" id="KW-0479">Metal-binding</keyword>
<dbReference type="PROSITE" id="PS52012">
    <property type="entry name" value="CFEM"/>
    <property type="match status" value="1"/>
</dbReference>
<evidence type="ECO:0000256" key="6">
    <source>
        <dbReference type="ARBA" id="ARBA00022622"/>
    </source>
</evidence>
<keyword evidence="6" id="KW-0336">GPI-anchor</keyword>
<comment type="similarity">
    <text evidence="4">Belongs to the RBT5 family.</text>
</comment>
<keyword evidence="9 16" id="KW-1133">Transmembrane helix</keyword>
<feature type="transmembrane region" description="Helical" evidence="16">
    <location>
        <begin position="236"/>
        <end position="257"/>
    </location>
</feature>
<feature type="disulfide bond" evidence="14">
    <location>
        <begin position="18"/>
        <end position="49"/>
    </location>
</feature>